<gene>
    <name evidence="6" type="primary">ahcY_9</name>
    <name evidence="6" type="ORF">SDC9_20445</name>
</gene>
<dbReference type="InterPro" id="IPR020082">
    <property type="entry name" value="S-Ado-L-homoCys_hydrolase_CS"/>
</dbReference>
<dbReference type="SMART" id="SM00997">
    <property type="entry name" value="AdoHcyase_NAD"/>
    <property type="match status" value="1"/>
</dbReference>
<dbReference type="GO" id="GO:0004013">
    <property type="term" value="F:adenosylhomocysteinase activity"/>
    <property type="evidence" value="ECO:0007669"/>
    <property type="project" value="TreeGrafter"/>
</dbReference>
<keyword evidence="4" id="KW-0520">NAD</keyword>
<dbReference type="Pfam" id="PF00670">
    <property type="entry name" value="AdoHcyase_NAD"/>
    <property type="match status" value="1"/>
</dbReference>
<dbReference type="SUPFAM" id="SSF52283">
    <property type="entry name" value="Formate/glycerate dehydrogenase catalytic domain-like"/>
    <property type="match status" value="1"/>
</dbReference>
<dbReference type="PANTHER" id="PTHR23420:SF0">
    <property type="entry name" value="ADENOSYLHOMOCYSTEINASE"/>
    <property type="match status" value="1"/>
</dbReference>
<evidence type="ECO:0000256" key="1">
    <source>
        <dbReference type="ARBA" id="ARBA00001911"/>
    </source>
</evidence>
<protein>
    <submittedName>
        <fullName evidence="6">Adenosylhomocysteinase</fullName>
        <ecNumber evidence="6">3.3.1.1</ecNumber>
    </submittedName>
</protein>
<comment type="similarity">
    <text evidence="2">Belongs to the adenosylhomocysteinase family.</text>
</comment>
<dbReference type="PANTHER" id="PTHR23420">
    <property type="entry name" value="ADENOSYLHOMOCYSTEINASE"/>
    <property type="match status" value="1"/>
</dbReference>
<dbReference type="Gene3D" id="3.40.50.720">
    <property type="entry name" value="NAD(P)-binding Rossmann-like Domain"/>
    <property type="match status" value="1"/>
</dbReference>
<evidence type="ECO:0000259" key="5">
    <source>
        <dbReference type="SMART" id="SM00997"/>
    </source>
</evidence>
<accession>A0A644U6R0</accession>
<dbReference type="EMBL" id="VSSQ01000081">
    <property type="protein sequence ID" value="MPL74628.1"/>
    <property type="molecule type" value="Genomic_DNA"/>
</dbReference>
<comment type="cofactor">
    <cofactor evidence="1">
        <name>NAD(+)</name>
        <dbReference type="ChEBI" id="CHEBI:57540"/>
    </cofactor>
</comment>
<keyword evidence="6" id="KW-0378">Hydrolase</keyword>
<sequence>MTHSGELKIQWASQYMPVLSAIKKRFEEEKPLKGQRIGMALHVEAKTACLVRTLQAGGAEVYITGCNPLSTQDDVAEALSNGGIACYAKRGCNTEEYYAAIDKVLDAKPTLTIDDGMDLINRVHLDRRDALPQIIGACEETTTGIHRLKAMQAEGKLEFPVLSVNDTPMKHYFDNVHGTGESALASIMLTTNVLIAGKHVVVAGYGYCGRGVTTKARALGARVIVTEVDPRRGLQAHFDGFDVMSMDEAAKLGDLFITTTGNCDIITDRHFPLLKSGAILSNAGHFNNEISIPWLEAHADSIEHRDGIDTYVIGEKKIHLLAEGRLVNLATPKGMGHPVEVMDLSFAVQALGVEYIAKNGKNMSPGVHDIPSEIDEYIARLKLAAVGATIDELSGSQKEYMCSWNHGT</sequence>
<evidence type="ECO:0000256" key="2">
    <source>
        <dbReference type="ARBA" id="ARBA00007122"/>
    </source>
</evidence>
<proteinExistence type="inferred from homology"/>
<dbReference type="Gene3D" id="3.40.50.1480">
    <property type="entry name" value="Adenosylhomocysteinase-like"/>
    <property type="match status" value="1"/>
</dbReference>
<dbReference type="NCBIfam" id="NF004005">
    <property type="entry name" value="PRK05476.2-3"/>
    <property type="match status" value="1"/>
</dbReference>
<evidence type="ECO:0000256" key="4">
    <source>
        <dbReference type="ARBA" id="ARBA00023027"/>
    </source>
</evidence>
<dbReference type="InterPro" id="IPR036291">
    <property type="entry name" value="NAD(P)-bd_dom_sf"/>
</dbReference>
<evidence type="ECO:0000313" key="6">
    <source>
        <dbReference type="EMBL" id="MPL74628.1"/>
    </source>
</evidence>
<comment type="caution">
    <text evidence="6">The sequence shown here is derived from an EMBL/GenBank/DDBJ whole genome shotgun (WGS) entry which is preliminary data.</text>
</comment>
<dbReference type="InterPro" id="IPR000043">
    <property type="entry name" value="Adenosylhomocysteinase-like"/>
</dbReference>
<dbReference type="Pfam" id="PF05221">
    <property type="entry name" value="AdoHcyase"/>
    <property type="match status" value="2"/>
</dbReference>
<dbReference type="AlphaFoldDB" id="A0A644U6R0"/>
<dbReference type="CDD" id="cd00401">
    <property type="entry name" value="SAHH"/>
    <property type="match status" value="1"/>
</dbReference>
<reference evidence="6" key="1">
    <citation type="submission" date="2019-08" db="EMBL/GenBank/DDBJ databases">
        <authorList>
            <person name="Kucharzyk K."/>
            <person name="Murdoch R.W."/>
            <person name="Higgins S."/>
            <person name="Loffler F."/>
        </authorList>
    </citation>
    <scope>NUCLEOTIDE SEQUENCE</scope>
</reference>
<name>A0A644U6R0_9ZZZZ</name>
<dbReference type="SUPFAM" id="SSF51735">
    <property type="entry name" value="NAD(P)-binding Rossmann-fold domains"/>
    <property type="match status" value="1"/>
</dbReference>
<dbReference type="InterPro" id="IPR015878">
    <property type="entry name" value="Ado_hCys_hydrolase_NAD-bd"/>
</dbReference>
<dbReference type="GO" id="GO:0006730">
    <property type="term" value="P:one-carbon metabolic process"/>
    <property type="evidence" value="ECO:0007669"/>
    <property type="project" value="UniProtKB-KW"/>
</dbReference>
<dbReference type="GO" id="GO:0033353">
    <property type="term" value="P:S-adenosylmethionine cycle"/>
    <property type="evidence" value="ECO:0007669"/>
    <property type="project" value="TreeGrafter"/>
</dbReference>
<evidence type="ECO:0000256" key="3">
    <source>
        <dbReference type="ARBA" id="ARBA00022563"/>
    </source>
</evidence>
<dbReference type="SMART" id="SM00996">
    <property type="entry name" value="AdoHcyase"/>
    <property type="match status" value="1"/>
</dbReference>
<dbReference type="EC" id="3.3.1.1" evidence="6"/>
<dbReference type="NCBIfam" id="TIGR00936">
    <property type="entry name" value="ahcY"/>
    <property type="match status" value="1"/>
</dbReference>
<feature type="domain" description="S-adenosyl-L-homocysteine hydrolase NAD binding" evidence="5">
    <location>
        <begin position="175"/>
        <end position="334"/>
    </location>
</feature>
<dbReference type="InterPro" id="IPR042172">
    <property type="entry name" value="Adenosylhomocyst_ase-like_sf"/>
</dbReference>
<dbReference type="PIRSF" id="PIRSF001109">
    <property type="entry name" value="Ad_hcy_hydrolase"/>
    <property type="match status" value="1"/>
</dbReference>
<organism evidence="6">
    <name type="scientific">bioreactor metagenome</name>
    <dbReference type="NCBI Taxonomy" id="1076179"/>
    <lineage>
        <taxon>unclassified sequences</taxon>
        <taxon>metagenomes</taxon>
        <taxon>ecological metagenomes</taxon>
    </lineage>
</organism>
<dbReference type="PROSITE" id="PS00738">
    <property type="entry name" value="ADOHCYASE_1"/>
    <property type="match status" value="1"/>
</dbReference>
<dbReference type="GO" id="GO:0005829">
    <property type="term" value="C:cytosol"/>
    <property type="evidence" value="ECO:0007669"/>
    <property type="project" value="TreeGrafter"/>
</dbReference>
<keyword evidence="3" id="KW-0554">One-carbon metabolism</keyword>